<accession>A0A840PBI4</accession>
<feature type="transmembrane region" description="Helical" evidence="2">
    <location>
        <begin position="387"/>
        <end position="409"/>
    </location>
</feature>
<keyword evidence="4" id="KW-1185">Reference proteome</keyword>
<dbReference type="EMBL" id="JACHGN010000009">
    <property type="protein sequence ID" value="MBB5134780.1"/>
    <property type="molecule type" value="Genomic_DNA"/>
</dbReference>
<feature type="transmembrane region" description="Helical" evidence="2">
    <location>
        <begin position="78"/>
        <end position="97"/>
    </location>
</feature>
<feature type="transmembrane region" description="Helical" evidence="2">
    <location>
        <begin position="227"/>
        <end position="244"/>
    </location>
</feature>
<dbReference type="AlphaFoldDB" id="A0A840PBI4"/>
<feature type="transmembrane region" description="Helical" evidence="2">
    <location>
        <begin position="421"/>
        <end position="442"/>
    </location>
</feature>
<sequence>MKATGFDLTRRPSAGRVLAVATAAPALALAGWLLAGLPLLLLGWFAPLPAFLLGVPLAAALCLAGLRRLPAAVEAGAWQTASVLAIALASAVFNALFHSEQLVVRRDPATYAQYAAWLARHGSLPIPYGEAAFGGPDPGLVFASVGFYDFDGAVVPQFMPGPALLFAIGHWLGGVPGLLLVPPVLGGLAVLTVAGVAARLAGARWAPLAAALVAVSLPILYTSRTTFSEIPSLIMIFGGMALLLDARERLRAAALGINLLPVTPGLGAGRAPTPGLGEALATPGPEAGEALVTPGLEAGRASATPDERQVRRRVARMRAALAAAGAAQSGGAAVTAALAGLCLGLATLIRIDGLRDVLPVVAYAGLLIALRRMPGLAGRAPIGDGRLGLPLLGGVTAGVALGFLAAQILARPYLAYLRGSVIPLLAICAAVLALTAAGAALAPRLARLAPSPPARLPELAAGLALLVMLAFAVRPLLQTVRRDPATPEDALTAEFVGAIQRANGLPADPTRLYSEQSLYWVIWYVGVPVALLAALAVVVLTRRLARGTGFGWLLPLGVIGWTTVTTLALPAITPDHPFASRRLVPVIIPGMVLLGVWGLRWLRDKARRMGYGAAPQRAVVLAGAALALAFPVYISAGTAFTPVERGEAAAVARLCAAIPPDASVLIVERVTGDRFTQLVRGVCGVPAARAAIPAATPGNPGDRVATTTERDGDEAPSAEVTRLIDRIRATGRRPVLLAAEAAQLTPYSARPRHVLHLSTRQDERTLVSPPDATWSLTTNVWLAAP</sequence>
<keyword evidence="2" id="KW-1133">Transmembrane helix</keyword>
<comment type="caution">
    <text evidence="3">The sequence shown here is derived from an EMBL/GenBank/DDBJ whole genome shotgun (WGS) entry which is preliminary data.</text>
</comment>
<protein>
    <recommendedName>
        <fullName evidence="5">Glycosyltransferase RgtA/B/C/D-like domain-containing protein</fullName>
    </recommendedName>
</protein>
<feature type="transmembrane region" description="Helical" evidence="2">
    <location>
        <begin position="552"/>
        <end position="572"/>
    </location>
</feature>
<feature type="transmembrane region" description="Helical" evidence="2">
    <location>
        <begin position="41"/>
        <end position="66"/>
    </location>
</feature>
<feature type="transmembrane region" description="Helical" evidence="2">
    <location>
        <begin position="454"/>
        <end position="473"/>
    </location>
</feature>
<dbReference type="RefSeq" id="WP_221336560.1">
    <property type="nucleotide sequence ID" value="NZ_BAABIX010000004.1"/>
</dbReference>
<evidence type="ECO:0008006" key="5">
    <source>
        <dbReference type="Google" id="ProtNLM"/>
    </source>
</evidence>
<organism evidence="3 4">
    <name type="scientific">Thermocatellispora tengchongensis</name>
    <dbReference type="NCBI Taxonomy" id="1073253"/>
    <lineage>
        <taxon>Bacteria</taxon>
        <taxon>Bacillati</taxon>
        <taxon>Actinomycetota</taxon>
        <taxon>Actinomycetes</taxon>
        <taxon>Streptosporangiales</taxon>
        <taxon>Streptosporangiaceae</taxon>
        <taxon>Thermocatellispora</taxon>
    </lineage>
</organism>
<feature type="transmembrane region" description="Helical" evidence="2">
    <location>
        <begin position="518"/>
        <end position="540"/>
    </location>
</feature>
<feature type="transmembrane region" description="Helical" evidence="2">
    <location>
        <begin position="179"/>
        <end position="198"/>
    </location>
</feature>
<evidence type="ECO:0000256" key="2">
    <source>
        <dbReference type="SAM" id="Phobius"/>
    </source>
</evidence>
<proteinExistence type="predicted"/>
<feature type="transmembrane region" description="Helical" evidence="2">
    <location>
        <begin position="584"/>
        <end position="602"/>
    </location>
</feature>
<keyword evidence="2" id="KW-0472">Membrane</keyword>
<feature type="transmembrane region" description="Helical" evidence="2">
    <location>
        <begin position="357"/>
        <end position="375"/>
    </location>
</feature>
<feature type="transmembrane region" description="Helical" evidence="2">
    <location>
        <begin position="205"/>
        <end position="221"/>
    </location>
</feature>
<reference evidence="3 4" key="1">
    <citation type="submission" date="2020-08" db="EMBL/GenBank/DDBJ databases">
        <title>Genomic Encyclopedia of Type Strains, Phase IV (KMG-IV): sequencing the most valuable type-strain genomes for metagenomic binning, comparative biology and taxonomic classification.</title>
        <authorList>
            <person name="Goeker M."/>
        </authorList>
    </citation>
    <scope>NUCLEOTIDE SEQUENCE [LARGE SCALE GENOMIC DNA]</scope>
    <source>
        <strain evidence="3 4">DSM 45615</strain>
    </source>
</reference>
<feature type="transmembrane region" description="Helical" evidence="2">
    <location>
        <begin position="321"/>
        <end position="351"/>
    </location>
</feature>
<gene>
    <name evidence="3" type="ORF">HNP84_004514</name>
</gene>
<dbReference type="Proteomes" id="UP000578449">
    <property type="component" value="Unassembled WGS sequence"/>
</dbReference>
<evidence type="ECO:0000256" key="1">
    <source>
        <dbReference type="SAM" id="MobiDB-lite"/>
    </source>
</evidence>
<feature type="transmembrane region" description="Helical" evidence="2">
    <location>
        <begin position="614"/>
        <end position="634"/>
    </location>
</feature>
<feature type="transmembrane region" description="Helical" evidence="2">
    <location>
        <begin position="17"/>
        <end position="35"/>
    </location>
</feature>
<evidence type="ECO:0000313" key="3">
    <source>
        <dbReference type="EMBL" id="MBB5134780.1"/>
    </source>
</evidence>
<name>A0A840PBI4_9ACTN</name>
<keyword evidence="2" id="KW-0812">Transmembrane</keyword>
<feature type="region of interest" description="Disordered" evidence="1">
    <location>
        <begin position="695"/>
        <end position="717"/>
    </location>
</feature>
<evidence type="ECO:0000313" key="4">
    <source>
        <dbReference type="Proteomes" id="UP000578449"/>
    </source>
</evidence>